<keyword evidence="3" id="KW-1185">Reference proteome</keyword>
<feature type="compositionally biased region" description="Polar residues" evidence="1">
    <location>
        <begin position="40"/>
        <end position="52"/>
    </location>
</feature>
<reference evidence="2" key="1">
    <citation type="journal article" date="2023" name="G3 (Bethesda)">
        <title>A reference genome for the long-term kleptoplast-retaining sea slug Elysia crispata morphotype clarki.</title>
        <authorList>
            <person name="Eastman K.E."/>
            <person name="Pendleton A.L."/>
            <person name="Shaikh M.A."/>
            <person name="Suttiyut T."/>
            <person name="Ogas R."/>
            <person name="Tomko P."/>
            <person name="Gavelis G."/>
            <person name="Widhalm J.R."/>
            <person name="Wisecaver J.H."/>
        </authorList>
    </citation>
    <scope>NUCLEOTIDE SEQUENCE</scope>
    <source>
        <strain evidence="2">ECLA1</strain>
    </source>
</reference>
<proteinExistence type="predicted"/>
<feature type="region of interest" description="Disordered" evidence="1">
    <location>
        <begin position="338"/>
        <end position="363"/>
    </location>
</feature>
<protein>
    <submittedName>
        <fullName evidence="2">Uncharacterized protein</fullName>
    </submittedName>
</protein>
<feature type="compositionally biased region" description="Basic and acidic residues" evidence="1">
    <location>
        <begin position="202"/>
        <end position="212"/>
    </location>
</feature>
<name>A0AAE0Y1R6_9GAST</name>
<dbReference type="Proteomes" id="UP001283361">
    <property type="component" value="Unassembled WGS sequence"/>
</dbReference>
<evidence type="ECO:0000256" key="1">
    <source>
        <dbReference type="SAM" id="MobiDB-lite"/>
    </source>
</evidence>
<feature type="region of interest" description="Disordered" evidence="1">
    <location>
        <begin position="165"/>
        <end position="212"/>
    </location>
</feature>
<feature type="compositionally biased region" description="Polar residues" evidence="1">
    <location>
        <begin position="114"/>
        <end position="132"/>
    </location>
</feature>
<sequence length="441" mass="49537">MDYNCGVYFPKTGKGYVSFVDPADDTWLERHLQHSERPSENTSDWSEFNQAANRRPLPQSMFHAGSRTSNSPPSQRDRRNTPPEDIYSCIGQRRPPQFSNPDNRDLYRGMQMNFPRSSSSGFSQTTGRNLRPSSGPRRFSSTANDALVQPANQKRFPVSMVSSFPAPSGNRAHLPESLFSTLPDQVPVKTKSMGKPDGGGKSSDRESTPTLDRASRRAILENVFLGQPINSSAFLSPSPPPSPGKKHKLKLRFPTHRYPLSLSSKHHKQQHQPHQHQQQMQHNHQQKEKSKKAIPQKKQGNGFSLKNVTNLDRGNHRPRQSLFAKVCFHCGTATNMAGSSARVSSPLPGAASHRDSRGSSNWSRLDLDTYGYDGIYGDIEPQVGHYSFKDRISKLNKRCIFSRRPYHEMAMSSSLRHLRNPYPSPSALHSHTDTCNTEGPR</sequence>
<feature type="compositionally biased region" description="Basic residues" evidence="1">
    <location>
        <begin position="264"/>
        <end position="274"/>
    </location>
</feature>
<accession>A0AAE0Y1R6</accession>
<organism evidence="2 3">
    <name type="scientific">Elysia crispata</name>
    <name type="common">lettuce slug</name>
    <dbReference type="NCBI Taxonomy" id="231223"/>
    <lineage>
        <taxon>Eukaryota</taxon>
        <taxon>Metazoa</taxon>
        <taxon>Spiralia</taxon>
        <taxon>Lophotrochozoa</taxon>
        <taxon>Mollusca</taxon>
        <taxon>Gastropoda</taxon>
        <taxon>Heterobranchia</taxon>
        <taxon>Euthyneura</taxon>
        <taxon>Panpulmonata</taxon>
        <taxon>Sacoglossa</taxon>
        <taxon>Placobranchoidea</taxon>
        <taxon>Plakobranchidae</taxon>
        <taxon>Elysia</taxon>
    </lineage>
</organism>
<evidence type="ECO:0000313" key="2">
    <source>
        <dbReference type="EMBL" id="KAK3729780.1"/>
    </source>
</evidence>
<feature type="compositionally biased region" description="Polar residues" evidence="1">
    <location>
        <begin position="298"/>
        <end position="312"/>
    </location>
</feature>
<dbReference type="AlphaFoldDB" id="A0AAE0Y1R6"/>
<feature type="region of interest" description="Disordered" evidence="1">
    <location>
        <begin position="263"/>
        <end position="316"/>
    </location>
</feature>
<gene>
    <name evidence="2" type="ORF">RRG08_022093</name>
</gene>
<comment type="caution">
    <text evidence="2">The sequence shown here is derived from an EMBL/GenBank/DDBJ whole genome shotgun (WGS) entry which is preliminary data.</text>
</comment>
<evidence type="ECO:0000313" key="3">
    <source>
        <dbReference type="Proteomes" id="UP001283361"/>
    </source>
</evidence>
<feature type="compositionally biased region" description="Polar residues" evidence="1">
    <location>
        <begin position="427"/>
        <end position="441"/>
    </location>
</feature>
<feature type="region of interest" description="Disordered" evidence="1">
    <location>
        <begin position="31"/>
        <end position="141"/>
    </location>
</feature>
<dbReference type="EMBL" id="JAWDGP010007114">
    <property type="protein sequence ID" value="KAK3729780.1"/>
    <property type="molecule type" value="Genomic_DNA"/>
</dbReference>
<feature type="region of interest" description="Disordered" evidence="1">
    <location>
        <begin position="421"/>
        <end position="441"/>
    </location>
</feature>